<protein>
    <recommendedName>
        <fullName evidence="3 8">Mediator of RNA polymerase II transcription subunit 4</fullName>
    </recommendedName>
    <alternativeName>
        <fullName evidence="7 8">Mediator complex subunit 4</fullName>
    </alternativeName>
</protein>
<accession>A0A2S4PSX1</accession>
<evidence type="ECO:0000256" key="8">
    <source>
        <dbReference type="RuleBase" id="RU364141"/>
    </source>
</evidence>
<dbReference type="EMBL" id="PEDP01000715">
    <property type="protein sequence ID" value="POS85137.1"/>
    <property type="molecule type" value="Genomic_DNA"/>
</dbReference>
<keyword evidence="4 8" id="KW-0805">Transcription regulation</keyword>
<dbReference type="InterPro" id="IPR019258">
    <property type="entry name" value="Mediator_Med4"/>
</dbReference>
<dbReference type="GO" id="GO:0006357">
    <property type="term" value="P:regulation of transcription by RNA polymerase II"/>
    <property type="evidence" value="ECO:0007669"/>
    <property type="project" value="InterPro"/>
</dbReference>
<dbReference type="PANTHER" id="PTHR13208">
    <property type="entry name" value="MEDIATOR OF RNA POLYMERASE II TRANSCRIPTION SUBUNIT 4"/>
    <property type="match status" value="1"/>
</dbReference>
<evidence type="ECO:0000256" key="7">
    <source>
        <dbReference type="ARBA" id="ARBA00031257"/>
    </source>
</evidence>
<keyword evidence="6 8" id="KW-0539">Nucleus</keyword>
<dbReference type="OrthoDB" id="1929813at2759"/>
<evidence type="ECO:0000256" key="4">
    <source>
        <dbReference type="ARBA" id="ARBA00023015"/>
    </source>
</evidence>
<reference evidence="10 11" key="1">
    <citation type="submission" date="2017-10" db="EMBL/GenBank/DDBJ databases">
        <title>Development of genomic resources for the powdery mildew, Erysiphe pulchra.</title>
        <authorList>
            <person name="Wadl P.A."/>
            <person name="Mack B.M."/>
            <person name="Moore G."/>
            <person name="Beltz S.B."/>
        </authorList>
    </citation>
    <scope>NUCLEOTIDE SEQUENCE [LARGE SCALE GENOMIC DNA]</scope>
    <source>
        <strain evidence="10">Cflorida</strain>
    </source>
</reference>
<comment type="caution">
    <text evidence="10">The sequence shown here is derived from an EMBL/GenBank/DDBJ whole genome shotgun (WGS) entry which is preliminary data.</text>
</comment>
<dbReference type="GO" id="GO:0003712">
    <property type="term" value="F:transcription coregulator activity"/>
    <property type="evidence" value="ECO:0007669"/>
    <property type="project" value="InterPro"/>
</dbReference>
<name>A0A2S4PSX1_9PEZI</name>
<proteinExistence type="inferred from homology"/>
<dbReference type="Proteomes" id="UP000237438">
    <property type="component" value="Unassembled WGS sequence"/>
</dbReference>
<evidence type="ECO:0000256" key="6">
    <source>
        <dbReference type="ARBA" id="ARBA00023242"/>
    </source>
</evidence>
<feature type="compositionally biased region" description="Acidic residues" evidence="9">
    <location>
        <begin position="314"/>
        <end position="325"/>
    </location>
</feature>
<dbReference type="GO" id="GO:0070847">
    <property type="term" value="C:core mediator complex"/>
    <property type="evidence" value="ECO:0007669"/>
    <property type="project" value="TreeGrafter"/>
</dbReference>
<evidence type="ECO:0000313" key="10">
    <source>
        <dbReference type="EMBL" id="POS85137.1"/>
    </source>
</evidence>
<dbReference type="PANTHER" id="PTHR13208:SF2">
    <property type="entry name" value="MEDIATOR OF RNA POLYMERASE II TRANSCRIPTION SUBUNIT 4"/>
    <property type="match status" value="1"/>
</dbReference>
<dbReference type="STRING" id="225359.A0A2S4PSX1"/>
<dbReference type="GO" id="GO:0016592">
    <property type="term" value="C:mediator complex"/>
    <property type="evidence" value="ECO:0007669"/>
    <property type="project" value="InterPro"/>
</dbReference>
<evidence type="ECO:0000256" key="2">
    <source>
        <dbReference type="ARBA" id="ARBA00009626"/>
    </source>
</evidence>
<organism evidence="10 11">
    <name type="scientific">Erysiphe pulchra</name>
    <dbReference type="NCBI Taxonomy" id="225359"/>
    <lineage>
        <taxon>Eukaryota</taxon>
        <taxon>Fungi</taxon>
        <taxon>Dikarya</taxon>
        <taxon>Ascomycota</taxon>
        <taxon>Pezizomycotina</taxon>
        <taxon>Leotiomycetes</taxon>
        <taxon>Erysiphales</taxon>
        <taxon>Erysiphaceae</taxon>
        <taxon>Erysiphe</taxon>
    </lineage>
</organism>
<comment type="function">
    <text evidence="8">Component of the Mediator complex, a coactivator involved in the regulated transcription of nearly all RNA polymerase II-dependent genes. Mediator functions as a bridge to convey information from gene-specific regulatory proteins to the basal RNA polymerase II transcription machinery. Mediator is recruited to promoters by direct interactions with regulatory proteins and serves as a scaffold for the assembly of a functional preinitiation complex with RNA polymerase II and the general transcription factors.</text>
</comment>
<evidence type="ECO:0000256" key="9">
    <source>
        <dbReference type="SAM" id="MobiDB-lite"/>
    </source>
</evidence>
<sequence length="325" mass="36436">MDSVLTAHFKRVELALASLIDSIARYNPNPIHATDLVAANAELDKGLQQLTTHQLNYARIISLRNTSKALDNQIRDSLEQLAVVRKEVASTPATKPPPVSSVNSVSYNELLDYARRISKFTSPPSYRDPITSDEVIDKATTSKTSNDFSKMTIGNDEQPNLLESISGKHQRRPSMQNKTEGGAIVSTDVAPTSQISIMNNNNIWFEYLNPRSDKPWTPWPCEETIRRGALASIQVLINQGIDPATFDPEKSAELEAERKRLMDEEDQLREEQRQQHEAERNLQESKQTVAAAPDIVSDGNRPQPPQTKVFQLETLDDDDDDDDDD</sequence>
<comment type="similarity">
    <text evidence="2 8">Belongs to the Mediator complex subunit 4 family.</text>
</comment>
<feature type="region of interest" description="Disordered" evidence="9">
    <location>
        <begin position="260"/>
        <end position="325"/>
    </location>
</feature>
<dbReference type="Pfam" id="PF10018">
    <property type="entry name" value="Med4"/>
    <property type="match status" value="1"/>
</dbReference>
<evidence type="ECO:0000256" key="1">
    <source>
        <dbReference type="ARBA" id="ARBA00004123"/>
    </source>
</evidence>
<gene>
    <name evidence="8" type="primary">MED4</name>
    <name evidence="10" type="ORF">EPUL_003415</name>
</gene>
<keyword evidence="5 8" id="KW-0804">Transcription</keyword>
<evidence type="ECO:0000313" key="11">
    <source>
        <dbReference type="Proteomes" id="UP000237438"/>
    </source>
</evidence>
<comment type="subunit">
    <text evidence="8">Component of the Mediator complex.</text>
</comment>
<dbReference type="AlphaFoldDB" id="A0A2S4PSX1"/>
<keyword evidence="11" id="KW-1185">Reference proteome</keyword>
<evidence type="ECO:0000256" key="5">
    <source>
        <dbReference type="ARBA" id="ARBA00023163"/>
    </source>
</evidence>
<feature type="compositionally biased region" description="Basic and acidic residues" evidence="9">
    <location>
        <begin position="269"/>
        <end position="283"/>
    </location>
</feature>
<keyword evidence="8" id="KW-0010">Activator</keyword>
<comment type="subcellular location">
    <subcellularLocation>
        <location evidence="1 8">Nucleus</location>
    </subcellularLocation>
</comment>
<evidence type="ECO:0000256" key="3">
    <source>
        <dbReference type="ARBA" id="ARBA00020629"/>
    </source>
</evidence>